<reference evidence="1 2" key="1">
    <citation type="journal article" date="2020" name="Microorganisms">
        <title>Osmotic Adaptation and Compatible Solute Biosynthesis of Phototrophic Bacteria as Revealed from Genome Analyses.</title>
        <authorList>
            <person name="Imhoff J.F."/>
            <person name="Rahn T."/>
            <person name="Kunzel S."/>
            <person name="Keller A."/>
            <person name="Neulinger S.C."/>
        </authorList>
    </citation>
    <scope>NUCLEOTIDE SEQUENCE [LARGE SCALE GENOMIC DNA]</scope>
    <source>
        <strain evidence="1 2">DSM 25653</strain>
    </source>
</reference>
<evidence type="ECO:0000313" key="1">
    <source>
        <dbReference type="EMBL" id="MBK1618427.1"/>
    </source>
</evidence>
<keyword evidence="2" id="KW-1185">Reference proteome</keyword>
<dbReference type="AlphaFoldDB" id="A0A9X0W7U1"/>
<gene>
    <name evidence="1" type="ORF">CKO42_08250</name>
</gene>
<organism evidence="1 2">
    <name type="scientific">Lamprobacter modestohalophilus</name>
    <dbReference type="NCBI Taxonomy" id="1064514"/>
    <lineage>
        <taxon>Bacteria</taxon>
        <taxon>Pseudomonadati</taxon>
        <taxon>Pseudomonadota</taxon>
        <taxon>Gammaproteobacteria</taxon>
        <taxon>Chromatiales</taxon>
        <taxon>Chromatiaceae</taxon>
        <taxon>Lamprobacter</taxon>
    </lineage>
</organism>
<comment type="caution">
    <text evidence="1">The sequence shown here is derived from an EMBL/GenBank/DDBJ whole genome shotgun (WGS) entry which is preliminary data.</text>
</comment>
<dbReference type="EMBL" id="NRRY01000010">
    <property type="protein sequence ID" value="MBK1618427.1"/>
    <property type="molecule type" value="Genomic_DNA"/>
</dbReference>
<evidence type="ECO:0000313" key="2">
    <source>
        <dbReference type="Proteomes" id="UP001138768"/>
    </source>
</evidence>
<dbReference type="Proteomes" id="UP001138768">
    <property type="component" value="Unassembled WGS sequence"/>
</dbReference>
<accession>A0A9X0W7U1</accession>
<protein>
    <submittedName>
        <fullName evidence="1">Uncharacterized protein</fullName>
    </submittedName>
</protein>
<sequence>MVPRDAEVLAVDRKRECVNLVGELEASLIIVARDDQARRSALPDLLDRAPDETMLVRVQASSCAGIAGVLIRMSGGRGERIDAALGDHQRRVGLVDSREPQPFVTPFEKSVKLRFFSS</sequence>
<name>A0A9X0W7U1_9GAMM</name>
<proteinExistence type="predicted"/>